<sequence>MLEALSSFADIYYGKSPAGVVVEEGDVPVYGTGGVYGKASKSLFSGPAVIIPRKGSLSRPHFSEGPFWASDTTYAAIPKRDVDAQWLYYQLCQFDLESLNEATGVPSISRDWLAKSSLLLQDMESQTTIVRVLRGIDSQIEATEALIAKQERVRAGLMQDLFTRGVDEHGQLRRPREEVPDLYHQTELGWLPKGWEVSVLKDKGPTNGGHLKTGPFGSSLKIEHWVARGRPVITIGSLGEGILEHEELLYVSEETATRLEAYQLAPGDVVFSRVADVGRSVVIEPENSGWIMSSNLMRIRLNATRVNPRYLYLQLAFDVVLRAQIRRSINTGGRDVANAAVLNSLKFAWPSPDEQGQFIEVAGKIASQIRSSKEEFLKLRLQKSGLMQDLLTGKISVAPLLESAAA</sequence>
<keyword evidence="6" id="KW-1185">Reference proteome</keyword>
<evidence type="ECO:0000256" key="1">
    <source>
        <dbReference type="ARBA" id="ARBA00010923"/>
    </source>
</evidence>
<dbReference type="PANTHER" id="PTHR30408:SF12">
    <property type="entry name" value="TYPE I RESTRICTION ENZYME MJAVIII SPECIFICITY SUBUNIT"/>
    <property type="match status" value="1"/>
</dbReference>
<dbReference type="InterPro" id="IPR044946">
    <property type="entry name" value="Restrct_endonuc_typeI_TRD_sf"/>
</dbReference>
<evidence type="ECO:0000256" key="3">
    <source>
        <dbReference type="ARBA" id="ARBA00023125"/>
    </source>
</evidence>
<keyword evidence="3" id="KW-0238">DNA-binding</keyword>
<dbReference type="GO" id="GO:0004519">
    <property type="term" value="F:endonuclease activity"/>
    <property type="evidence" value="ECO:0007669"/>
    <property type="project" value="UniProtKB-KW"/>
</dbReference>
<keyword evidence="5" id="KW-0378">Hydrolase</keyword>
<proteinExistence type="inferred from homology"/>
<reference evidence="6" key="1">
    <citation type="journal article" date="2019" name="Int. J. Syst. Evol. Microbiol.">
        <title>The Global Catalogue of Microorganisms (GCM) 10K type strain sequencing project: providing services to taxonomists for standard genome sequencing and annotation.</title>
        <authorList>
            <consortium name="The Broad Institute Genomics Platform"/>
            <consortium name="The Broad Institute Genome Sequencing Center for Infectious Disease"/>
            <person name="Wu L."/>
            <person name="Ma J."/>
        </authorList>
    </citation>
    <scope>NUCLEOTIDE SEQUENCE [LARGE SCALE GENOMIC DNA]</scope>
    <source>
        <strain evidence="6">KACC 12633</strain>
    </source>
</reference>
<comment type="similarity">
    <text evidence="1">Belongs to the type-I restriction system S methylase family.</text>
</comment>
<dbReference type="EC" id="3.1.21.-" evidence="5"/>
<dbReference type="Pfam" id="PF01420">
    <property type="entry name" value="Methylase_S"/>
    <property type="match status" value="2"/>
</dbReference>
<dbReference type="EMBL" id="JBHSML010000014">
    <property type="protein sequence ID" value="MFC5518803.1"/>
    <property type="molecule type" value="Genomic_DNA"/>
</dbReference>
<name>A0ABW0Q2C4_9HYPH</name>
<evidence type="ECO:0000313" key="5">
    <source>
        <dbReference type="EMBL" id="MFC5518803.1"/>
    </source>
</evidence>
<dbReference type="SUPFAM" id="SSF116734">
    <property type="entry name" value="DNA methylase specificity domain"/>
    <property type="match status" value="2"/>
</dbReference>
<protein>
    <submittedName>
        <fullName evidence="5">Restriction endonuclease subunit S</fullName>
        <ecNumber evidence="5">3.1.21.-</ecNumber>
    </submittedName>
</protein>
<feature type="domain" description="Type I restriction modification DNA specificity" evidence="4">
    <location>
        <begin position="192"/>
        <end position="358"/>
    </location>
</feature>
<feature type="domain" description="Type I restriction modification DNA specificity" evidence="4">
    <location>
        <begin position="23"/>
        <end position="148"/>
    </location>
</feature>
<gene>
    <name evidence="5" type="ORF">ACFPP9_23710</name>
</gene>
<dbReference type="Gene3D" id="1.10.287.1120">
    <property type="entry name" value="Bipartite methylase S protein"/>
    <property type="match status" value="1"/>
</dbReference>
<evidence type="ECO:0000313" key="6">
    <source>
        <dbReference type="Proteomes" id="UP001596150"/>
    </source>
</evidence>
<dbReference type="GO" id="GO:0016787">
    <property type="term" value="F:hydrolase activity"/>
    <property type="evidence" value="ECO:0007669"/>
    <property type="project" value="UniProtKB-KW"/>
</dbReference>
<keyword evidence="2" id="KW-0680">Restriction system</keyword>
<comment type="caution">
    <text evidence="5">The sequence shown here is derived from an EMBL/GenBank/DDBJ whole genome shotgun (WGS) entry which is preliminary data.</text>
</comment>
<dbReference type="InterPro" id="IPR000055">
    <property type="entry name" value="Restrct_endonuc_typeI_TRD"/>
</dbReference>
<accession>A0ABW0Q2C4</accession>
<organism evidence="5 6">
    <name type="scientific">Kaistia terrae</name>
    <dbReference type="NCBI Taxonomy" id="537017"/>
    <lineage>
        <taxon>Bacteria</taxon>
        <taxon>Pseudomonadati</taxon>
        <taxon>Pseudomonadota</taxon>
        <taxon>Alphaproteobacteria</taxon>
        <taxon>Hyphomicrobiales</taxon>
        <taxon>Kaistiaceae</taxon>
        <taxon>Kaistia</taxon>
    </lineage>
</organism>
<dbReference type="PANTHER" id="PTHR30408">
    <property type="entry name" value="TYPE-1 RESTRICTION ENZYME ECOKI SPECIFICITY PROTEIN"/>
    <property type="match status" value="1"/>
</dbReference>
<evidence type="ECO:0000259" key="4">
    <source>
        <dbReference type="Pfam" id="PF01420"/>
    </source>
</evidence>
<dbReference type="Gene3D" id="3.90.220.20">
    <property type="entry name" value="DNA methylase specificity domains"/>
    <property type="match status" value="2"/>
</dbReference>
<keyword evidence="5" id="KW-0540">Nuclease</keyword>
<evidence type="ECO:0000256" key="2">
    <source>
        <dbReference type="ARBA" id="ARBA00022747"/>
    </source>
</evidence>
<dbReference type="Proteomes" id="UP001596150">
    <property type="component" value="Unassembled WGS sequence"/>
</dbReference>
<dbReference type="InterPro" id="IPR052021">
    <property type="entry name" value="Type-I_RS_S_subunit"/>
</dbReference>
<keyword evidence="5" id="KW-0255">Endonuclease</keyword>
<dbReference type="RefSeq" id="WP_266344436.1">
    <property type="nucleotide sequence ID" value="NZ_JAPKNH010000005.1"/>
</dbReference>